<gene>
    <name evidence="1" type="ORF">PNAL_LOCUS4107</name>
</gene>
<dbReference type="AlphaFoldDB" id="A0A9W4HP47"/>
<protein>
    <submittedName>
        <fullName evidence="1">Uncharacterized protein</fullName>
    </submittedName>
</protein>
<dbReference type="Proteomes" id="UP001153461">
    <property type="component" value="Unassembled WGS sequence"/>
</dbReference>
<reference evidence="1" key="1">
    <citation type="submission" date="2021-07" db="EMBL/GenBank/DDBJ databases">
        <authorList>
            <person name="Branca A.L. A."/>
        </authorList>
    </citation>
    <scope>NUCLEOTIDE SEQUENCE</scope>
</reference>
<name>A0A9W4HP47_PENNA</name>
<comment type="caution">
    <text evidence="1">The sequence shown here is derived from an EMBL/GenBank/DDBJ whole genome shotgun (WGS) entry which is preliminary data.</text>
</comment>
<dbReference type="EMBL" id="CAJVNV010000151">
    <property type="protein sequence ID" value="CAG8080005.1"/>
    <property type="molecule type" value="Genomic_DNA"/>
</dbReference>
<dbReference type="OrthoDB" id="6612291at2759"/>
<proteinExistence type="predicted"/>
<sequence length="50" mass="5651">MNNMDANINNALDFIRDVPVRLQDTTFLGIGDQTSECLRPKSIMLLSLRV</sequence>
<accession>A0A9W4HP47</accession>
<organism evidence="1 2">
    <name type="scientific">Penicillium nalgiovense</name>
    <dbReference type="NCBI Taxonomy" id="60175"/>
    <lineage>
        <taxon>Eukaryota</taxon>
        <taxon>Fungi</taxon>
        <taxon>Dikarya</taxon>
        <taxon>Ascomycota</taxon>
        <taxon>Pezizomycotina</taxon>
        <taxon>Eurotiomycetes</taxon>
        <taxon>Eurotiomycetidae</taxon>
        <taxon>Eurotiales</taxon>
        <taxon>Aspergillaceae</taxon>
        <taxon>Penicillium</taxon>
    </lineage>
</organism>
<evidence type="ECO:0000313" key="1">
    <source>
        <dbReference type="EMBL" id="CAG8080005.1"/>
    </source>
</evidence>
<evidence type="ECO:0000313" key="2">
    <source>
        <dbReference type="Proteomes" id="UP001153461"/>
    </source>
</evidence>